<name>A0A4S2KBH2_OPIFE</name>
<gene>
    <name evidence="2" type="ORF">CRM22_011142</name>
</gene>
<protein>
    <submittedName>
        <fullName evidence="2">Uncharacterized protein</fullName>
    </submittedName>
</protein>
<proteinExistence type="predicted"/>
<organism evidence="2 3">
    <name type="scientific">Opisthorchis felineus</name>
    <dbReference type="NCBI Taxonomy" id="147828"/>
    <lineage>
        <taxon>Eukaryota</taxon>
        <taxon>Metazoa</taxon>
        <taxon>Spiralia</taxon>
        <taxon>Lophotrochozoa</taxon>
        <taxon>Platyhelminthes</taxon>
        <taxon>Trematoda</taxon>
        <taxon>Digenea</taxon>
        <taxon>Opisthorchiida</taxon>
        <taxon>Opisthorchiata</taxon>
        <taxon>Opisthorchiidae</taxon>
        <taxon>Opisthorchis</taxon>
    </lineage>
</organism>
<keyword evidence="3" id="KW-1185">Reference proteome</keyword>
<feature type="region of interest" description="Disordered" evidence="1">
    <location>
        <begin position="1"/>
        <end position="21"/>
    </location>
</feature>
<reference evidence="2 3" key="1">
    <citation type="journal article" date="2019" name="BMC Genomics">
        <title>New insights from Opisthorchis felineus genome: update on genomics of the epidemiologically important liver flukes.</title>
        <authorList>
            <person name="Ershov N.I."/>
            <person name="Mordvinov V.A."/>
            <person name="Prokhortchouk E.B."/>
            <person name="Pakharukova M.Y."/>
            <person name="Gunbin K.V."/>
            <person name="Ustyantsev K."/>
            <person name="Genaev M.A."/>
            <person name="Blinov A.G."/>
            <person name="Mazur A."/>
            <person name="Boulygina E."/>
            <person name="Tsygankova S."/>
            <person name="Khrameeva E."/>
            <person name="Chekanov N."/>
            <person name="Fan G."/>
            <person name="Xiao A."/>
            <person name="Zhang H."/>
            <person name="Xu X."/>
            <person name="Yang H."/>
            <person name="Solovyev V."/>
            <person name="Lee S.M."/>
            <person name="Liu X."/>
            <person name="Afonnikov D.A."/>
            <person name="Skryabin K.G."/>
        </authorList>
    </citation>
    <scope>NUCLEOTIDE SEQUENCE [LARGE SCALE GENOMIC DNA]</scope>
    <source>
        <strain evidence="2">AK-0245</strain>
        <tissue evidence="2">Whole organism</tissue>
    </source>
</reference>
<dbReference type="AlphaFoldDB" id="A0A4S2KBH2"/>
<accession>A0A4S2KBH2</accession>
<evidence type="ECO:0000313" key="3">
    <source>
        <dbReference type="Proteomes" id="UP000308267"/>
    </source>
</evidence>
<evidence type="ECO:0000313" key="2">
    <source>
        <dbReference type="EMBL" id="TGZ46126.1"/>
    </source>
</evidence>
<dbReference type="Proteomes" id="UP000308267">
    <property type="component" value="Unassembled WGS sequence"/>
</dbReference>
<evidence type="ECO:0000256" key="1">
    <source>
        <dbReference type="SAM" id="MobiDB-lite"/>
    </source>
</evidence>
<dbReference type="EMBL" id="SJOL01012228">
    <property type="protein sequence ID" value="TGZ46126.1"/>
    <property type="molecule type" value="Genomic_DNA"/>
</dbReference>
<sequence>MDSNCFWSTPRRPNSSPFHMHTNVSNVSPQTAGLIRTTAPEIIRSPWQCWSLARNSGVQSHCLHQTRCTPTPRKNNPANAILGTWINTREVPVLDNRNANSSLNTTNQENRTFPARTNVFIKTPKKNSAFHLVSVETLTFPSRAGWAPD</sequence>
<comment type="caution">
    <text evidence="2">The sequence shown here is derived from an EMBL/GenBank/DDBJ whole genome shotgun (WGS) entry which is preliminary data.</text>
</comment>